<gene>
    <name evidence="2" type="ORF">SAMN05444352_11712</name>
</gene>
<name>A0A239HYV2_9PSED</name>
<proteinExistence type="predicted"/>
<evidence type="ECO:0000313" key="3">
    <source>
        <dbReference type="Proteomes" id="UP000198407"/>
    </source>
</evidence>
<protein>
    <recommendedName>
        <fullName evidence="1">Wadjet protein JetD C-terminal domain-containing protein</fullName>
    </recommendedName>
</protein>
<dbReference type="Pfam" id="PF09983">
    <property type="entry name" value="JetD_C"/>
    <property type="match status" value="1"/>
</dbReference>
<sequence>MGLPVLVVENHHTFWSLGEWNEQAKRYSAIVYGSGNTICASGLALVEVMREREAQRAEYFGDIDPEGLSIPLKFNRLHELQLSPGVFFYQMLLEVGRRRDPVMLPSGYESLATAWLPDLAEEVNTLWGEGFWLPQEGLGLEQLMMTS</sequence>
<dbReference type="AlphaFoldDB" id="A0A239HYV2"/>
<dbReference type="EMBL" id="FZOL01000017">
    <property type="protein sequence ID" value="SNS86409.1"/>
    <property type="molecule type" value="Genomic_DNA"/>
</dbReference>
<dbReference type="SUPFAM" id="SSF56726">
    <property type="entry name" value="DNA topoisomerase IV, alpha subunit"/>
    <property type="match status" value="1"/>
</dbReference>
<organism evidence="2 3">
    <name type="scientific">Pseudomonas japonica</name>
    <dbReference type="NCBI Taxonomy" id="256466"/>
    <lineage>
        <taxon>Bacteria</taxon>
        <taxon>Pseudomonadati</taxon>
        <taxon>Pseudomonadota</taxon>
        <taxon>Gammaproteobacteria</taxon>
        <taxon>Pseudomonadales</taxon>
        <taxon>Pseudomonadaceae</taxon>
        <taxon>Pseudomonas</taxon>
    </lineage>
</organism>
<dbReference type="GO" id="GO:0003677">
    <property type="term" value="F:DNA binding"/>
    <property type="evidence" value="ECO:0007669"/>
    <property type="project" value="InterPro"/>
</dbReference>
<dbReference type="GO" id="GO:0005694">
    <property type="term" value="C:chromosome"/>
    <property type="evidence" value="ECO:0007669"/>
    <property type="project" value="InterPro"/>
</dbReference>
<keyword evidence="3" id="KW-1185">Reference proteome</keyword>
<evidence type="ECO:0000259" key="1">
    <source>
        <dbReference type="Pfam" id="PF09983"/>
    </source>
</evidence>
<evidence type="ECO:0000313" key="2">
    <source>
        <dbReference type="EMBL" id="SNS86409.1"/>
    </source>
</evidence>
<dbReference type="InterPro" id="IPR024534">
    <property type="entry name" value="JetD_C"/>
</dbReference>
<feature type="domain" description="Wadjet protein JetD C-terminal" evidence="1">
    <location>
        <begin position="5"/>
        <end position="70"/>
    </location>
</feature>
<dbReference type="InterPro" id="IPR036078">
    <property type="entry name" value="Spo11/TopoVI_A_sf"/>
</dbReference>
<reference evidence="3" key="1">
    <citation type="submission" date="2017-06" db="EMBL/GenBank/DDBJ databases">
        <authorList>
            <person name="Varghese N."/>
            <person name="Submissions S."/>
        </authorList>
    </citation>
    <scope>NUCLEOTIDE SEQUENCE [LARGE SCALE GENOMIC DNA]</scope>
    <source>
        <strain evidence="3">DSM 22348</strain>
    </source>
</reference>
<dbReference type="Proteomes" id="UP000198407">
    <property type="component" value="Unassembled WGS sequence"/>
</dbReference>
<accession>A0A239HYV2</accession>